<dbReference type="InterPro" id="IPR011009">
    <property type="entry name" value="Kinase-like_dom_sf"/>
</dbReference>
<dbReference type="EMBL" id="NKCI01000017">
    <property type="protein sequence ID" value="RSL68343.1"/>
    <property type="molecule type" value="Genomic_DNA"/>
</dbReference>
<dbReference type="STRING" id="1325734.A0A428QSX8"/>
<dbReference type="InterPro" id="IPR000719">
    <property type="entry name" value="Prot_kinase_dom"/>
</dbReference>
<keyword evidence="3" id="KW-1185">Reference proteome</keyword>
<dbReference type="SMART" id="SM00220">
    <property type="entry name" value="S_TKc"/>
    <property type="match status" value="1"/>
</dbReference>
<dbReference type="PANTHER" id="PTHR24359">
    <property type="entry name" value="SERINE/THREONINE-PROTEIN KINASE SBK1"/>
    <property type="match status" value="1"/>
</dbReference>
<evidence type="ECO:0000313" key="2">
    <source>
        <dbReference type="EMBL" id="RSL68343.1"/>
    </source>
</evidence>
<dbReference type="Proteomes" id="UP000288168">
    <property type="component" value="Unassembled WGS sequence"/>
</dbReference>
<organism evidence="2 3">
    <name type="scientific">Fusarium duplospermum</name>
    <dbReference type="NCBI Taxonomy" id="1325734"/>
    <lineage>
        <taxon>Eukaryota</taxon>
        <taxon>Fungi</taxon>
        <taxon>Dikarya</taxon>
        <taxon>Ascomycota</taxon>
        <taxon>Pezizomycotina</taxon>
        <taxon>Sordariomycetes</taxon>
        <taxon>Hypocreomycetidae</taxon>
        <taxon>Hypocreales</taxon>
        <taxon>Nectriaceae</taxon>
        <taxon>Fusarium</taxon>
        <taxon>Fusarium solani species complex</taxon>
    </lineage>
</organism>
<dbReference type="AlphaFoldDB" id="A0A428QSX8"/>
<dbReference type="Pfam" id="PF00069">
    <property type="entry name" value="Pkinase"/>
    <property type="match status" value="1"/>
</dbReference>
<dbReference type="PANTHER" id="PTHR24359:SF1">
    <property type="entry name" value="INHIBITOR OF NUCLEAR FACTOR KAPPA-B KINASE EPSILON SUBUNIT HOMOLOG 1-RELATED"/>
    <property type="match status" value="1"/>
</dbReference>
<sequence length="464" mass="54057">MGHQDWIESLNGRQVSVSRKPPKPVKVELSSFWVKLSDACVKSAIDDTGDQDFLPFSSLLELLSRKNVNKLLREKFPNNIKKFNHQVYEKNGDPKRLKIMGTLLLMGHLEFLLDFVEAEIEDSQLPLGLGRRDRWPILFDRSGKKIESGHKVRWEYNQAELFRLKQMQLCSLFCAVKEDGGYVKHFRLPRGFILPFRACQPPEVLQGGFGQITKVRVDPSHLWYRGKDQNPEYFSVKTIRHASPEHPDEADSLARRLVIRDRADREHLHRLLFSFRRADFYYFVFEWADGDLTKLWQEMPQLYKLDSPEDVCWFFKQCVGIMRSLNALQNHASSFTPGQGLERIIFEECHGRHNDIKPENILWFKNYEGKIDHLVIADLGLTQFNSTKSKSRMPWMDVRGYTQTYKAPESDVKGFVSGKYDVWGMGCVFLLHASVFLLGDAKCPEDFSKLRVKEDREFVARKLC</sequence>
<dbReference type="GO" id="GO:0004674">
    <property type="term" value="F:protein serine/threonine kinase activity"/>
    <property type="evidence" value="ECO:0007669"/>
    <property type="project" value="TreeGrafter"/>
</dbReference>
<reference evidence="2 3" key="1">
    <citation type="submission" date="2017-06" db="EMBL/GenBank/DDBJ databases">
        <title>Comparative genomic analysis of Ambrosia Fusariam Clade fungi.</title>
        <authorList>
            <person name="Stajich J.E."/>
            <person name="Carrillo J."/>
            <person name="Kijimoto T."/>
            <person name="Eskalen A."/>
            <person name="O'Donnell K."/>
            <person name="Kasson M."/>
        </authorList>
    </citation>
    <scope>NUCLEOTIDE SEQUENCE [LARGE SCALE GENOMIC DNA]</scope>
    <source>
        <strain evidence="2 3">NRRL62584</strain>
    </source>
</reference>
<dbReference type="Gene3D" id="1.10.510.10">
    <property type="entry name" value="Transferase(Phosphotransferase) domain 1"/>
    <property type="match status" value="1"/>
</dbReference>
<dbReference type="PROSITE" id="PS50011">
    <property type="entry name" value="PROTEIN_KINASE_DOM"/>
    <property type="match status" value="1"/>
</dbReference>
<feature type="domain" description="Protein kinase" evidence="1">
    <location>
        <begin position="198"/>
        <end position="464"/>
    </location>
</feature>
<proteinExistence type="predicted"/>
<comment type="caution">
    <text evidence="2">The sequence shown here is derived from an EMBL/GenBank/DDBJ whole genome shotgun (WGS) entry which is preliminary data.</text>
</comment>
<evidence type="ECO:0000313" key="3">
    <source>
        <dbReference type="Proteomes" id="UP000288168"/>
    </source>
</evidence>
<evidence type="ECO:0000259" key="1">
    <source>
        <dbReference type="PROSITE" id="PS50011"/>
    </source>
</evidence>
<name>A0A428QSX8_9HYPO</name>
<gene>
    <name evidence="2" type="ORF">CEP54_002883</name>
</gene>
<dbReference type="SUPFAM" id="SSF56112">
    <property type="entry name" value="Protein kinase-like (PK-like)"/>
    <property type="match status" value="1"/>
</dbReference>
<dbReference type="OrthoDB" id="1046782at2759"/>
<protein>
    <recommendedName>
        <fullName evidence="1">Protein kinase domain-containing protein</fullName>
    </recommendedName>
</protein>
<dbReference type="GO" id="GO:0005524">
    <property type="term" value="F:ATP binding"/>
    <property type="evidence" value="ECO:0007669"/>
    <property type="project" value="InterPro"/>
</dbReference>
<accession>A0A428QSX8</accession>